<dbReference type="PANTHER" id="PTHR42916">
    <property type="entry name" value="2-SUCCINYL-5-ENOLPYRUVYL-6-HYDROXY-3-CYCLOHEXENE-1-CARBOXYLATE SYNTHASE"/>
    <property type="match status" value="1"/>
</dbReference>
<dbReference type="SUPFAM" id="SSF52518">
    <property type="entry name" value="Thiamin diphosphate-binding fold (THDP-binding)"/>
    <property type="match status" value="2"/>
</dbReference>
<feature type="domain" description="Thiamine pyrophosphate enzyme TPP-binding" evidence="8">
    <location>
        <begin position="432"/>
        <end position="570"/>
    </location>
</feature>
<evidence type="ECO:0000256" key="6">
    <source>
        <dbReference type="ARBA" id="ARBA00023211"/>
    </source>
</evidence>
<dbReference type="Gene3D" id="3.40.50.970">
    <property type="match status" value="2"/>
</dbReference>
<keyword evidence="6 7" id="KW-0464">Manganese</keyword>
<dbReference type="GO" id="GO:0070204">
    <property type="term" value="F:2-succinyl-5-enolpyruvyl-6-hydroxy-3-cyclohexene-1-carboxylic-acid synthase activity"/>
    <property type="evidence" value="ECO:0007669"/>
    <property type="project" value="UniProtKB-EC"/>
</dbReference>
<dbReference type="PIRSF" id="PIRSF004983">
    <property type="entry name" value="MenD"/>
    <property type="match status" value="1"/>
</dbReference>
<dbReference type="Pfam" id="PF02775">
    <property type="entry name" value="TPP_enzyme_C"/>
    <property type="match status" value="1"/>
</dbReference>
<keyword evidence="5 7" id="KW-0786">Thiamine pyrophosphate</keyword>
<evidence type="ECO:0000259" key="10">
    <source>
        <dbReference type="Pfam" id="PF16582"/>
    </source>
</evidence>
<dbReference type="InterPro" id="IPR012001">
    <property type="entry name" value="Thiamin_PyroP_enz_TPP-bd_dom"/>
</dbReference>
<evidence type="ECO:0000313" key="11">
    <source>
        <dbReference type="EMBL" id="MDX8150322.1"/>
    </source>
</evidence>
<reference evidence="11 12" key="1">
    <citation type="submission" date="2023-11" db="EMBL/GenBank/DDBJ databases">
        <authorList>
            <person name="Xu M."/>
            <person name="Jiang T."/>
        </authorList>
    </citation>
    <scope>NUCLEOTIDE SEQUENCE [LARGE SCALE GENOMIC DNA]</scope>
    <source>
        <strain evidence="11 12">SD</strain>
    </source>
</reference>
<dbReference type="InterPro" id="IPR032264">
    <property type="entry name" value="MenD_middle"/>
</dbReference>
<evidence type="ECO:0000259" key="9">
    <source>
        <dbReference type="Pfam" id="PF02776"/>
    </source>
</evidence>
<evidence type="ECO:0000256" key="7">
    <source>
        <dbReference type="HAMAP-Rule" id="MF_01659"/>
    </source>
</evidence>
<comment type="function">
    <text evidence="7">Catalyzes the thiamine diphosphate-dependent decarboxylation of 2-oxoglutarate and the subsequent addition of the resulting succinic semialdehyde-thiamine pyrophosphate anion to isochorismate to yield 2-succinyl-5-enolpyruvyl-6-hydroxy-3-cyclohexene-1-carboxylate (SEPHCHC).</text>
</comment>
<dbReference type="InterPro" id="IPR029035">
    <property type="entry name" value="DHS-like_NAD/FAD-binding_dom"/>
</dbReference>
<evidence type="ECO:0000256" key="1">
    <source>
        <dbReference type="ARBA" id="ARBA00022428"/>
    </source>
</evidence>
<evidence type="ECO:0000259" key="8">
    <source>
        <dbReference type="Pfam" id="PF02775"/>
    </source>
</evidence>
<keyword evidence="4 7" id="KW-0460">Magnesium</keyword>
<dbReference type="EC" id="2.2.1.9" evidence="7"/>
<proteinExistence type="inferred from homology"/>
<comment type="catalytic activity">
    <reaction evidence="7">
        <text>isochorismate + 2-oxoglutarate + H(+) = 5-enolpyruvoyl-6-hydroxy-2-succinyl-cyclohex-3-ene-1-carboxylate + CO2</text>
        <dbReference type="Rhea" id="RHEA:25593"/>
        <dbReference type="ChEBI" id="CHEBI:15378"/>
        <dbReference type="ChEBI" id="CHEBI:16526"/>
        <dbReference type="ChEBI" id="CHEBI:16810"/>
        <dbReference type="ChEBI" id="CHEBI:29780"/>
        <dbReference type="ChEBI" id="CHEBI:58818"/>
        <dbReference type="EC" id="2.2.1.9"/>
    </reaction>
</comment>
<dbReference type="Pfam" id="PF02776">
    <property type="entry name" value="TPP_enzyme_N"/>
    <property type="match status" value="1"/>
</dbReference>
<evidence type="ECO:0000313" key="12">
    <source>
        <dbReference type="Proteomes" id="UP001277761"/>
    </source>
</evidence>
<evidence type="ECO:0000256" key="3">
    <source>
        <dbReference type="ARBA" id="ARBA00022723"/>
    </source>
</evidence>
<comment type="subunit">
    <text evidence="7">Homodimer.</text>
</comment>
<dbReference type="CDD" id="cd02009">
    <property type="entry name" value="TPP_SHCHC_synthase"/>
    <property type="match status" value="1"/>
</dbReference>
<name>A0ABU4VEW8_9ACTN</name>
<dbReference type="CDD" id="cd07037">
    <property type="entry name" value="TPP_PYR_MenD"/>
    <property type="match status" value="1"/>
</dbReference>
<dbReference type="Gene3D" id="3.40.50.1220">
    <property type="entry name" value="TPP-binding domain"/>
    <property type="match status" value="1"/>
</dbReference>
<dbReference type="NCBIfam" id="TIGR00173">
    <property type="entry name" value="menD"/>
    <property type="match status" value="1"/>
</dbReference>
<feature type="domain" description="Menaquinone biosynthesis protein MenD middle" evidence="10">
    <location>
        <begin position="210"/>
        <end position="416"/>
    </location>
</feature>
<dbReference type="InterPro" id="IPR004433">
    <property type="entry name" value="MenaQ_synth_MenD"/>
</dbReference>
<comment type="cofactor">
    <cofactor evidence="7">
        <name>Mg(2+)</name>
        <dbReference type="ChEBI" id="CHEBI:18420"/>
    </cofactor>
    <cofactor evidence="7">
        <name>Mn(2+)</name>
        <dbReference type="ChEBI" id="CHEBI:29035"/>
    </cofactor>
</comment>
<evidence type="ECO:0000256" key="5">
    <source>
        <dbReference type="ARBA" id="ARBA00023052"/>
    </source>
</evidence>
<sequence length="594" mass="61570">MPDAPDPAALEPLRDGHGSRLLVRVLVDELARGGTRHAVTSPGSRNTPILAALTAHGGLTAHSVVDERAAGFVALGLAKATGTPVLVCCTSGSAGAHLHPAVLEAHHARVPLIVLTADRPAELQDVGAGQTIHQPRLFGPTTRMEADLAVDVADATNVRRVRALAARMLAAAAGAAGGGPGPVHLNLPLREPLVAPGPPPALPAGRGDATPWVRRHGALGVPQEPAVVALAGLLLRHPRAVVVAGRHEEDPTLGPALAALCELLGLPLLADPLSGARRGAAAVSRYDALLRTPTAVPAPDLVLRLGDLPTSKPLRAWLAGLDADVPQVHVSADGAWQDPDGVLSDLVVAAPRPLLEAVAPRLAQATPDRAWLARWQALDVAAAAAQDRVLADEDGVTEPWLARELPASLPPAATLLVAASMPIRDVEAHLAPREALRVLANRGVNGIDGTIATAWGLELGRGPGDGPVCVLLGDVALQHDVGSLLAAGRRGVDLTVVLVDNDGGGIFEFLPVAEQDDPGLLEHVSTPTGLDVPALAAAAEAALHEVRRPEDLVPALRAATTEPRLSLLHVRTDRRRNRELHRRLEDAVRDALGD</sequence>
<dbReference type="SUPFAM" id="SSF52467">
    <property type="entry name" value="DHS-like NAD/FAD-binding domain"/>
    <property type="match status" value="1"/>
</dbReference>
<keyword evidence="12" id="KW-1185">Reference proteome</keyword>
<feature type="domain" description="Thiamine pyrophosphate enzyme N-terminal TPP-binding" evidence="9">
    <location>
        <begin position="24"/>
        <end position="133"/>
    </location>
</feature>
<dbReference type="InterPro" id="IPR011766">
    <property type="entry name" value="TPP_enzyme_TPP-bd"/>
</dbReference>
<comment type="pathway">
    <text evidence="7">Quinol/quinone metabolism; 1,4-dihydroxy-2-naphthoate biosynthesis; 1,4-dihydroxy-2-naphthoate from chorismate: step 2/7.</text>
</comment>
<comment type="pathway">
    <text evidence="7">Quinol/quinone metabolism; menaquinone biosynthesis.</text>
</comment>
<organism evidence="11 12">
    <name type="scientific">Patulibacter brassicae</name>
    <dbReference type="NCBI Taxonomy" id="1705717"/>
    <lineage>
        <taxon>Bacteria</taxon>
        <taxon>Bacillati</taxon>
        <taxon>Actinomycetota</taxon>
        <taxon>Thermoleophilia</taxon>
        <taxon>Solirubrobacterales</taxon>
        <taxon>Patulibacteraceae</taxon>
        <taxon>Patulibacter</taxon>
    </lineage>
</organism>
<evidence type="ECO:0000256" key="2">
    <source>
        <dbReference type="ARBA" id="ARBA00022679"/>
    </source>
</evidence>
<comment type="caution">
    <text evidence="11">The sequence shown here is derived from an EMBL/GenBank/DDBJ whole genome shotgun (WGS) entry which is preliminary data.</text>
</comment>
<accession>A0ABU4VEW8</accession>
<dbReference type="HAMAP" id="MF_01659">
    <property type="entry name" value="MenD"/>
    <property type="match status" value="1"/>
</dbReference>
<keyword evidence="3 7" id="KW-0479">Metal-binding</keyword>
<dbReference type="Pfam" id="PF16582">
    <property type="entry name" value="TPP_enzyme_M_2"/>
    <property type="match status" value="1"/>
</dbReference>
<keyword evidence="1 7" id="KW-0474">Menaquinone biosynthesis</keyword>
<comment type="similarity">
    <text evidence="7">Belongs to the TPP enzyme family. MenD subfamily.</text>
</comment>
<protein>
    <recommendedName>
        <fullName evidence="7">2-succinyl-5-enolpyruvyl-6-hydroxy-3-cyclohexene-1-carboxylate synthase</fullName>
        <shortName evidence="7">SEPHCHC synthase</shortName>
        <ecNumber evidence="7">2.2.1.9</ecNumber>
    </recommendedName>
    <alternativeName>
        <fullName evidence="7">Menaquinone biosynthesis protein MenD</fullName>
    </alternativeName>
</protein>
<dbReference type="RefSeq" id="WP_319952473.1">
    <property type="nucleotide sequence ID" value="NZ_JAXAVX010000001.1"/>
</dbReference>
<dbReference type="PANTHER" id="PTHR42916:SF1">
    <property type="entry name" value="PROTEIN PHYLLO, CHLOROPLASTIC"/>
    <property type="match status" value="1"/>
</dbReference>
<gene>
    <name evidence="7 11" type="primary">menD</name>
    <name evidence="11" type="ORF">SK069_01840</name>
</gene>
<dbReference type="InterPro" id="IPR029061">
    <property type="entry name" value="THDP-binding"/>
</dbReference>
<keyword evidence="2 7" id="KW-0808">Transferase</keyword>
<dbReference type="EMBL" id="JAXAVX010000001">
    <property type="protein sequence ID" value="MDX8150322.1"/>
    <property type="molecule type" value="Genomic_DNA"/>
</dbReference>
<evidence type="ECO:0000256" key="4">
    <source>
        <dbReference type="ARBA" id="ARBA00022842"/>
    </source>
</evidence>
<dbReference type="Proteomes" id="UP001277761">
    <property type="component" value="Unassembled WGS sequence"/>
</dbReference>
<comment type="cofactor">
    <cofactor evidence="7">
        <name>thiamine diphosphate</name>
        <dbReference type="ChEBI" id="CHEBI:58937"/>
    </cofactor>
    <text evidence="7">Binds 1 thiamine pyrophosphate per subunit.</text>
</comment>